<gene>
    <name evidence="2" type="ORF">SAMN04488561_6445</name>
</gene>
<dbReference type="AlphaFoldDB" id="A0A1H5PXC3"/>
<protein>
    <recommendedName>
        <fullName evidence="4">Peptidase inhibitor family I36</fullName>
    </recommendedName>
</protein>
<evidence type="ECO:0008006" key="4">
    <source>
        <dbReference type="Google" id="ProtNLM"/>
    </source>
</evidence>
<feature type="signal peptide" evidence="1">
    <location>
        <begin position="1"/>
        <end position="27"/>
    </location>
</feature>
<evidence type="ECO:0000256" key="1">
    <source>
        <dbReference type="SAM" id="SignalP"/>
    </source>
</evidence>
<reference evidence="3" key="1">
    <citation type="submission" date="2016-10" db="EMBL/GenBank/DDBJ databases">
        <authorList>
            <person name="Varghese N."/>
            <person name="Submissions S."/>
        </authorList>
    </citation>
    <scope>NUCLEOTIDE SEQUENCE [LARGE SCALE GENOMIC DNA]</scope>
    <source>
        <strain evidence="3">DSM 45237</strain>
    </source>
</reference>
<evidence type="ECO:0000313" key="2">
    <source>
        <dbReference type="EMBL" id="SEF18385.1"/>
    </source>
</evidence>
<name>A0A1H5PXC3_9ACTN</name>
<proteinExistence type="predicted"/>
<dbReference type="STRING" id="561176.SAMN04488561_6445"/>
<keyword evidence="1" id="KW-0732">Signal</keyword>
<feature type="chain" id="PRO_5010329122" description="Peptidase inhibitor family I36" evidence="1">
    <location>
        <begin position="28"/>
        <end position="148"/>
    </location>
</feature>
<dbReference type="EMBL" id="FNUC01000004">
    <property type="protein sequence ID" value="SEF18385.1"/>
    <property type="molecule type" value="Genomic_DNA"/>
</dbReference>
<dbReference type="Proteomes" id="UP000181980">
    <property type="component" value="Unassembled WGS sequence"/>
</dbReference>
<sequence>MRMSRRLISGLVGIAALAAGVTTSAGAAGATGTADDAATTKAAITASCVKSNAYITDPWQSTYRLIYCDNVSGVFLFHPSGKNEVVGRLYSTRSWFGCKKYMGAVKGWGYYTWGDVALGGGPQNGWGLMPSGAMRSGNPHIVPTCANG</sequence>
<organism evidence="2 3">
    <name type="scientific">Jiangella alba</name>
    <dbReference type="NCBI Taxonomy" id="561176"/>
    <lineage>
        <taxon>Bacteria</taxon>
        <taxon>Bacillati</taxon>
        <taxon>Actinomycetota</taxon>
        <taxon>Actinomycetes</taxon>
        <taxon>Jiangellales</taxon>
        <taxon>Jiangellaceae</taxon>
        <taxon>Jiangella</taxon>
    </lineage>
</organism>
<accession>A0A1H5PXC3</accession>
<keyword evidence="3" id="KW-1185">Reference proteome</keyword>
<evidence type="ECO:0000313" key="3">
    <source>
        <dbReference type="Proteomes" id="UP000181980"/>
    </source>
</evidence>